<protein>
    <submittedName>
        <fullName evidence="6">Class I SAM-dependent RNA methyltransferase</fullName>
    </submittedName>
</protein>
<dbReference type="GO" id="GO:0070041">
    <property type="term" value="F:rRNA (uridine-C5-)-methyltransferase activity"/>
    <property type="evidence" value="ECO:0007669"/>
    <property type="project" value="TreeGrafter"/>
</dbReference>
<dbReference type="AlphaFoldDB" id="A0A845A724"/>
<keyword evidence="3 4" id="KW-0949">S-adenosyl-L-methionine</keyword>
<feature type="active site" description="Nucleophile" evidence="4">
    <location>
        <position position="387"/>
    </location>
</feature>
<dbReference type="PROSITE" id="PS01230">
    <property type="entry name" value="TRMA_1"/>
    <property type="match status" value="1"/>
</dbReference>
<keyword evidence="7" id="KW-1185">Reference proteome</keyword>
<dbReference type="InterPro" id="IPR029063">
    <property type="entry name" value="SAM-dependent_MTases_sf"/>
</dbReference>
<feature type="binding site" evidence="4">
    <location>
        <position position="361"/>
    </location>
    <ligand>
        <name>S-adenosyl-L-methionine</name>
        <dbReference type="ChEBI" id="CHEBI:59789"/>
    </ligand>
</feature>
<comment type="similarity">
    <text evidence="4">Belongs to the class I-like SAM-binding methyltransferase superfamily. RNA M5U methyltransferase family.</text>
</comment>
<sequence length="433" mass="46812">MAPWGSGQAGWRSFHCRGACASHPQRLRRLPVSTIETIQRVAAKGDGVTESGRHISMAAPGDRILPDGSIEPGPHHAVPPCRHFSRCGGCQLQHLNEEALSQFVYDRVVHAASGQGLEAENVGDVHLSPPMSRRRANLRAMNGGGRPVIGFSEAGSHKLVDLRECHVLVPELFALIAPLRALLARRKGKYALDIELVLTDQGVDCAIKGLTLEGLEQTEAMLDFCRDHGLARLTLDQGYGPETLWEPDPITVTLGGAPVPYPSGSFLQATVDGENALGAAAKEWLAEARTIADLFSGLGTFAFVLADPARVLAAEAARDAHLACQQGAGRNLKPIKSFHRDLFRNPLRSEDFSRFDGVVLDPPRAGAREQVAQLATSGVKRIVYISCNPSSWARDSKALIEAGYILQELRPVGQFRWSTHVELASLFVLKAGD</sequence>
<dbReference type="PROSITE" id="PS51687">
    <property type="entry name" value="SAM_MT_RNA_M5U"/>
    <property type="match status" value="1"/>
</dbReference>
<gene>
    <name evidence="6" type="ORF">GRI39_04710</name>
</gene>
<evidence type="ECO:0000256" key="4">
    <source>
        <dbReference type="PROSITE-ProRule" id="PRU01024"/>
    </source>
</evidence>
<feature type="active site" evidence="5">
    <location>
        <position position="387"/>
    </location>
</feature>
<dbReference type="InterPro" id="IPR010280">
    <property type="entry name" value="U5_MeTrfase_fam"/>
</dbReference>
<dbReference type="CDD" id="cd02440">
    <property type="entry name" value="AdoMet_MTases"/>
    <property type="match status" value="1"/>
</dbReference>
<dbReference type="SUPFAM" id="SSF53335">
    <property type="entry name" value="S-adenosyl-L-methionine-dependent methyltransferases"/>
    <property type="match status" value="1"/>
</dbReference>
<evidence type="ECO:0000313" key="7">
    <source>
        <dbReference type="Proteomes" id="UP000460561"/>
    </source>
</evidence>
<reference evidence="6 7" key="1">
    <citation type="submission" date="2019-12" db="EMBL/GenBank/DDBJ databases">
        <title>Genomic-based taxomic classification of the family Erythrobacteraceae.</title>
        <authorList>
            <person name="Xu L."/>
        </authorList>
    </citation>
    <scope>NUCLEOTIDE SEQUENCE [LARGE SCALE GENOMIC DNA]</scope>
    <source>
        <strain evidence="6 7">DSM 18604</strain>
    </source>
</reference>
<feature type="binding site" evidence="4">
    <location>
        <position position="315"/>
    </location>
    <ligand>
        <name>S-adenosyl-L-methionine</name>
        <dbReference type="ChEBI" id="CHEBI:59789"/>
    </ligand>
</feature>
<organism evidence="6 7">
    <name type="scientific">Altericroceibacterium indicum</name>
    <dbReference type="NCBI Taxonomy" id="374177"/>
    <lineage>
        <taxon>Bacteria</taxon>
        <taxon>Pseudomonadati</taxon>
        <taxon>Pseudomonadota</taxon>
        <taxon>Alphaproteobacteria</taxon>
        <taxon>Sphingomonadales</taxon>
        <taxon>Erythrobacteraceae</taxon>
        <taxon>Altericroceibacterium</taxon>
    </lineage>
</organism>
<evidence type="ECO:0000256" key="5">
    <source>
        <dbReference type="PROSITE-ProRule" id="PRU10015"/>
    </source>
</evidence>
<evidence type="ECO:0000256" key="3">
    <source>
        <dbReference type="ARBA" id="ARBA00022691"/>
    </source>
</evidence>
<feature type="binding site" evidence="4">
    <location>
        <position position="268"/>
    </location>
    <ligand>
        <name>S-adenosyl-L-methionine</name>
        <dbReference type="ChEBI" id="CHEBI:59789"/>
    </ligand>
</feature>
<accession>A0A845A724</accession>
<keyword evidence="1 4" id="KW-0489">Methyltransferase</keyword>
<proteinExistence type="inferred from homology"/>
<dbReference type="Proteomes" id="UP000460561">
    <property type="component" value="Unassembled WGS sequence"/>
</dbReference>
<dbReference type="GO" id="GO:0070475">
    <property type="term" value="P:rRNA base methylation"/>
    <property type="evidence" value="ECO:0007669"/>
    <property type="project" value="TreeGrafter"/>
</dbReference>
<comment type="caution">
    <text evidence="6">The sequence shown here is derived from an EMBL/GenBank/DDBJ whole genome shotgun (WGS) entry which is preliminary data.</text>
</comment>
<dbReference type="PANTHER" id="PTHR11061">
    <property type="entry name" value="RNA M5U METHYLTRANSFERASE"/>
    <property type="match status" value="1"/>
</dbReference>
<name>A0A845A724_9SPHN</name>
<dbReference type="EMBL" id="WTYQ01000001">
    <property type="protein sequence ID" value="MXP25347.1"/>
    <property type="molecule type" value="Genomic_DNA"/>
</dbReference>
<keyword evidence="2 4" id="KW-0808">Transferase</keyword>
<dbReference type="InterPro" id="IPR030390">
    <property type="entry name" value="MeTrfase_TrmA_AS"/>
</dbReference>
<evidence type="ECO:0000313" key="6">
    <source>
        <dbReference type="EMBL" id="MXP25347.1"/>
    </source>
</evidence>
<evidence type="ECO:0000256" key="2">
    <source>
        <dbReference type="ARBA" id="ARBA00022679"/>
    </source>
</evidence>
<feature type="binding site" evidence="4">
    <location>
        <position position="295"/>
    </location>
    <ligand>
        <name>S-adenosyl-L-methionine</name>
        <dbReference type="ChEBI" id="CHEBI:59789"/>
    </ligand>
</feature>
<dbReference type="PANTHER" id="PTHR11061:SF49">
    <property type="entry name" value="23S RRNA (URACIL(1939)-C(5))-METHYLTRANSFERASE RLMD"/>
    <property type="match status" value="1"/>
</dbReference>
<dbReference type="Pfam" id="PF05958">
    <property type="entry name" value="tRNA_U5-meth_tr"/>
    <property type="match status" value="1"/>
</dbReference>
<dbReference type="Gene3D" id="2.40.50.1070">
    <property type="match status" value="1"/>
</dbReference>
<dbReference type="Gene3D" id="3.40.50.150">
    <property type="entry name" value="Vaccinia Virus protein VP39"/>
    <property type="match status" value="1"/>
</dbReference>
<dbReference type="OrthoDB" id="9804590at2"/>
<evidence type="ECO:0000256" key="1">
    <source>
        <dbReference type="ARBA" id="ARBA00022603"/>
    </source>
</evidence>